<dbReference type="RefSeq" id="WP_215235677.1">
    <property type="nucleotide sequence ID" value="NZ_CAJRAU010000007.1"/>
</dbReference>
<gene>
    <name evidence="1" type="ORF">DYBT9623_04397</name>
</gene>
<reference evidence="1 2" key="1">
    <citation type="submission" date="2021-04" db="EMBL/GenBank/DDBJ databases">
        <authorList>
            <person name="Rodrigo-Torres L."/>
            <person name="Arahal R. D."/>
            <person name="Lucena T."/>
        </authorList>
    </citation>
    <scope>NUCLEOTIDE SEQUENCE [LARGE SCALE GENOMIC DNA]</scope>
    <source>
        <strain evidence="1 2">CECT 9623</strain>
    </source>
</reference>
<comment type="caution">
    <text evidence="1">The sequence shown here is derived from an EMBL/GenBank/DDBJ whole genome shotgun (WGS) entry which is preliminary data.</text>
</comment>
<sequence>MKATSNPESEAIRNRFFEAIGELKKKYGLTLAAYSRRYNLDPSNVAKLKAAGRQPIPGWYLAVLVKDYAVSSEWLLLGEGTIFGQ</sequence>
<name>A0ABM8UVN2_9BACT</name>
<dbReference type="Proteomes" id="UP000679725">
    <property type="component" value="Unassembled WGS sequence"/>
</dbReference>
<organism evidence="1 2">
    <name type="scientific">Dyadobacter linearis</name>
    <dbReference type="NCBI Taxonomy" id="2823330"/>
    <lineage>
        <taxon>Bacteria</taxon>
        <taxon>Pseudomonadati</taxon>
        <taxon>Bacteroidota</taxon>
        <taxon>Cytophagia</taxon>
        <taxon>Cytophagales</taxon>
        <taxon>Spirosomataceae</taxon>
        <taxon>Dyadobacter</taxon>
    </lineage>
</organism>
<proteinExistence type="predicted"/>
<evidence type="ECO:0000313" key="2">
    <source>
        <dbReference type="Proteomes" id="UP000679725"/>
    </source>
</evidence>
<protein>
    <submittedName>
        <fullName evidence="1">Uncharacterized protein</fullName>
    </submittedName>
</protein>
<evidence type="ECO:0000313" key="1">
    <source>
        <dbReference type="EMBL" id="CAG5072856.1"/>
    </source>
</evidence>
<dbReference type="EMBL" id="CAJRAU010000007">
    <property type="protein sequence ID" value="CAG5072856.1"/>
    <property type="molecule type" value="Genomic_DNA"/>
</dbReference>
<keyword evidence="2" id="KW-1185">Reference proteome</keyword>
<accession>A0ABM8UVN2</accession>